<feature type="non-terminal residue" evidence="1">
    <location>
        <position position="1"/>
    </location>
</feature>
<accession>Q4RCN8</accession>
<dbReference type="PANTHER" id="PTHR22896">
    <property type="entry name" value="CDK5 AND ABL1 ENZYME SUBSTRATE 1"/>
    <property type="match status" value="1"/>
</dbReference>
<dbReference type="EMBL" id="CAAE01018426">
    <property type="protein sequence ID" value="CAG13845.1"/>
    <property type="molecule type" value="Genomic_DNA"/>
</dbReference>
<dbReference type="InterPro" id="IPR012388">
    <property type="entry name" value="CABLES1/2"/>
</dbReference>
<sequence>LEDMADYDPNLLTDPQWPCGKHKRVLVFASYMVS</sequence>
<proteinExistence type="predicted"/>
<name>Q4RCN8_TETNG</name>
<dbReference type="GO" id="GO:0051726">
    <property type="term" value="P:regulation of cell cycle"/>
    <property type="evidence" value="ECO:0007669"/>
    <property type="project" value="InterPro"/>
</dbReference>
<reference evidence="1" key="2">
    <citation type="submission" date="2004-02" db="EMBL/GenBank/DDBJ databases">
        <authorList>
            <consortium name="Genoscope"/>
            <consortium name="Whitehead Institute Centre for Genome Research"/>
        </authorList>
    </citation>
    <scope>NUCLEOTIDE SEQUENCE</scope>
</reference>
<reference evidence="1" key="1">
    <citation type="journal article" date="2004" name="Nature">
        <title>Genome duplication in the teleost fish Tetraodon nigroviridis reveals the early vertebrate proto-karyotype.</title>
        <authorList>
            <person name="Jaillon O."/>
            <person name="Aury J.-M."/>
            <person name="Brunet F."/>
            <person name="Petit J.-L."/>
            <person name="Stange-Thomann N."/>
            <person name="Mauceli E."/>
            <person name="Bouneau L."/>
            <person name="Fischer C."/>
            <person name="Ozouf-Costaz C."/>
            <person name="Bernot A."/>
            <person name="Nicaud S."/>
            <person name="Jaffe D."/>
            <person name="Fisher S."/>
            <person name="Lutfalla G."/>
            <person name="Dossat C."/>
            <person name="Segurens B."/>
            <person name="Dasilva C."/>
            <person name="Salanoubat M."/>
            <person name="Levy M."/>
            <person name="Boudet N."/>
            <person name="Castellano S."/>
            <person name="Anthouard V."/>
            <person name="Jubin C."/>
            <person name="Castelli V."/>
            <person name="Katinka M."/>
            <person name="Vacherie B."/>
            <person name="Biemont C."/>
            <person name="Skalli Z."/>
            <person name="Cattolico L."/>
            <person name="Poulain J."/>
            <person name="De Berardinis V."/>
            <person name="Cruaud C."/>
            <person name="Duprat S."/>
            <person name="Brottier P."/>
            <person name="Coutanceau J.-P."/>
            <person name="Gouzy J."/>
            <person name="Parra G."/>
            <person name="Lardier G."/>
            <person name="Chapple C."/>
            <person name="McKernan K.J."/>
            <person name="McEwan P."/>
            <person name="Bosak S."/>
            <person name="Kellis M."/>
            <person name="Volff J.-N."/>
            <person name="Guigo R."/>
            <person name="Zody M.C."/>
            <person name="Mesirov J."/>
            <person name="Lindblad-Toh K."/>
            <person name="Birren B."/>
            <person name="Nusbaum C."/>
            <person name="Kahn D."/>
            <person name="Robinson-Rechavi M."/>
            <person name="Laudet V."/>
            <person name="Schachter V."/>
            <person name="Quetier F."/>
            <person name="Saurin W."/>
            <person name="Scarpelli C."/>
            <person name="Wincker P."/>
            <person name="Lander E.S."/>
            <person name="Weissenbach J."/>
            <person name="Roest Crollius H."/>
        </authorList>
    </citation>
    <scope>NUCLEOTIDE SEQUENCE [LARGE SCALE GENOMIC DNA]</scope>
</reference>
<evidence type="ECO:0000313" key="1">
    <source>
        <dbReference type="EMBL" id="CAG13845.1"/>
    </source>
</evidence>
<dbReference type="OrthoDB" id="5353095at2759"/>
<dbReference type="AlphaFoldDB" id="Q4RCN8"/>
<protein>
    <submittedName>
        <fullName evidence="1">Chromosome undetermined SCAF18426, whole genome shotgun sequence</fullName>
    </submittedName>
</protein>
<dbReference type="PANTHER" id="PTHR22896:SF3">
    <property type="entry name" value="CDK5 AND ABL1 ENZYME SUBSTRATE 2"/>
    <property type="match status" value="1"/>
</dbReference>
<gene>
    <name evidence="1" type="ORF">GSTENG00037444001</name>
</gene>
<feature type="non-terminal residue" evidence="1">
    <location>
        <position position="34"/>
    </location>
</feature>
<dbReference type="KEGG" id="tng:GSTEN00037444G001"/>
<organism evidence="1">
    <name type="scientific">Tetraodon nigroviridis</name>
    <name type="common">Spotted green pufferfish</name>
    <name type="synonym">Chelonodon nigroviridis</name>
    <dbReference type="NCBI Taxonomy" id="99883"/>
    <lineage>
        <taxon>Eukaryota</taxon>
        <taxon>Metazoa</taxon>
        <taxon>Chordata</taxon>
        <taxon>Craniata</taxon>
        <taxon>Vertebrata</taxon>
        <taxon>Euteleostomi</taxon>
        <taxon>Actinopterygii</taxon>
        <taxon>Neopterygii</taxon>
        <taxon>Teleostei</taxon>
        <taxon>Neoteleostei</taxon>
        <taxon>Acanthomorphata</taxon>
        <taxon>Eupercaria</taxon>
        <taxon>Tetraodontiformes</taxon>
        <taxon>Tetradontoidea</taxon>
        <taxon>Tetraodontidae</taxon>
        <taxon>Tetraodon</taxon>
    </lineage>
</organism>